<proteinExistence type="predicted"/>
<organism evidence="1 2">
    <name type="scientific">Klebsiella pneumoniae</name>
    <dbReference type="NCBI Taxonomy" id="573"/>
    <lineage>
        <taxon>Bacteria</taxon>
        <taxon>Pseudomonadati</taxon>
        <taxon>Pseudomonadota</taxon>
        <taxon>Gammaproteobacteria</taxon>
        <taxon>Enterobacterales</taxon>
        <taxon>Enterobacteriaceae</taxon>
        <taxon>Klebsiella/Raoultella group</taxon>
        <taxon>Klebsiella</taxon>
        <taxon>Klebsiella pneumoniae complex</taxon>
    </lineage>
</organism>
<evidence type="ECO:0000313" key="1">
    <source>
        <dbReference type="EMBL" id="SQC22616.1"/>
    </source>
</evidence>
<name>A0A2X3DD37_KLEPN</name>
<dbReference type="Proteomes" id="UP000250675">
    <property type="component" value="Unassembled WGS sequence"/>
</dbReference>
<dbReference type="AlphaFoldDB" id="A0A2X3DD37"/>
<dbReference type="EMBL" id="UASO01000004">
    <property type="protein sequence ID" value="SQC22616.1"/>
    <property type="molecule type" value="Genomic_DNA"/>
</dbReference>
<sequence>MRSLQLAMTLLAKDQGSKVLRQTLADVLKQTNANKKPKKKPRAYVSSRHRAAFVHPEPCSRNISGQPMPGLCWGSAQNATSSAR</sequence>
<reference evidence="1 2" key="1">
    <citation type="submission" date="2018-06" db="EMBL/GenBank/DDBJ databases">
        <authorList>
            <consortium name="Pathogen Informatics"/>
            <person name="Doyle S."/>
        </authorList>
    </citation>
    <scope>NUCLEOTIDE SEQUENCE [LARGE SCALE GENOMIC DNA]</scope>
    <source>
        <strain evidence="1 2">NCTC9645</strain>
    </source>
</reference>
<protein>
    <submittedName>
        <fullName evidence="1">Uncharacterized protein</fullName>
    </submittedName>
</protein>
<evidence type="ECO:0000313" key="2">
    <source>
        <dbReference type="Proteomes" id="UP000250675"/>
    </source>
</evidence>
<gene>
    <name evidence="1" type="ORF">NCTC9645_03035</name>
</gene>
<accession>A0A2X3DD37</accession>